<dbReference type="RefSeq" id="WP_187753696.1">
    <property type="nucleotide sequence ID" value="NZ_CAUZLK010000005.1"/>
</dbReference>
<accession>A0ABN9YP81</accession>
<dbReference type="EMBL" id="CAUZLR010000003">
    <property type="protein sequence ID" value="CAK1236127.1"/>
    <property type="molecule type" value="Genomic_DNA"/>
</dbReference>
<dbReference type="PRINTS" id="PR01045">
    <property type="entry name" value="TRNASYNTHGB"/>
</dbReference>
<dbReference type="PANTHER" id="PTHR30075">
    <property type="entry name" value="GLYCYL-TRNA SYNTHETASE"/>
    <property type="match status" value="1"/>
</dbReference>
<evidence type="ECO:0000256" key="2">
    <source>
        <dbReference type="ARBA" id="ARBA00022598"/>
    </source>
</evidence>
<protein>
    <recommendedName>
        <fullName evidence="8">Glycine--tRNA ligase beta subunit</fullName>
        <ecNumber evidence="8">6.1.1.14</ecNumber>
    </recommendedName>
    <alternativeName>
        <fullName evidence="8">Glycyl-tRNA synthetase beta subunit</fullName>
        <shortName evidence="8">GlyRS</shortName>
    </alternativeName>
</protein>
<dbReference type="PANTHER" id="PTHR30075:SF2">
    <property type="entry name" value="GLYCINE--TRNA LIGASE, CHLOROPLASTIC_MITOCHONDRIAL 2"/>
    <property type="match status" value="1"/>
</dbReference>
<dbReference type="InterPro" id="IPR015944">
    <property type="entry name" value="Gly-tRNA-synth_bsu"/>
</dbReference>
<evidence type="ECO:0000256" key="5">
    <source>
        <dbReference type="ARBA" id="ARBA00022917"/>
    </source>
</evidence>
<keyword evidence="10" id="KW-1185">Reference proteome</keyword>
<keyword evidence="3 8" id="KW-0547">Nucleotide-binding</keyword>
<evidence type="ECO:0000256" key="8">
    <source>
        <dbReference type="HAMAP-Rule" id="MF_00255"/>
    </source>
</evidence>
<comment type="subunit">
    <text evidence="8">Tetramer of two alpha and two beta subunits.</text>
</comment>
<organism evidence="9 10">
    <name type="scientific">Fructobacillus fructosus</name>
    <dbReference type="NCBI Taxonomy" id="1631"/>
    <lineage>
        <taxon>Bacteria</taxon>
        <taxon>Bacillati</taxon>
        <taxon>Bacillota</taxon>
        <taxon>Bacilli</taxon>
        <taxon>Lactobacillales</taxon>
        <taxon>Lactobacillaceae</taxon>
        <taxon>Fructobacillus</taxon>
    </lineage>
</organism>
<dbReference type="NCBIfam" id="TIGR00211">
    <property type="entry name" value="glyS"/>
    <property type="match status" value="1"/>
</dbReference>
<dbReference type="HAMAP" id="MF_00255">
    <property type="entry name" value="Gly_tRNA_synth_beta"/>
    <property type="match status" value="1"/>
</dbReference>
<keyword evidence="5 8" id="KW-0648">Protein biosynthesis</keyword>
<dbReference type="SUPFAM" id="SSF109604">
    <property type="entry name" value="HD-domain/PDEase-like"/>
    <property type="match status" value="1"/>
</dbReference>
<dbReference type="Proteomes" id="UP001314261">
    <property type="component" value="Unassembled WGS sequence"/>
</dbReference>
<reference evidence="9 10" key="1">
    <citation type="submission" date="2023-10" db="EMBL/GenBank/DDBJ databases">
        <authorList>
            <person name="Botero Cardona J."/>
        </authorList>
    </citation>
    <scope>NUCLEOTIDE SEQUENCE [LARGE SCALE GENOMIC DNA]</scope>
    <source>
        <strain evidence="9 10">R-54839</strain>
    </source>
</reference>
<dbReference type="InterPro" id="IPR006194">
    <property type="entry name" value="Gly-tRNA-synth_heterodimer"/>
</dbReference>
<keyword evidence="4 8" id="KW-0067">ATP-binding</keyword>
<dbReference type="Pfam" id="PF02092">
    <property type="entry name" value="tRNA_synt_2f"/>
    <property type="match status" value="1"/>
</dbReference>
<evidence type="ECO:0000256" key="1">
    <source>
        <dbReference type="ARBA" id="ARBA00008226"/>
    </source>
</evidence>
<dbReference type="GO" id="GO:0004820">
    <property type="term" value="F:glycine-tRNA ligase activity"/>
    <property type="evidence" value="ECO:0007669"/>
    <property type="project" value="UniProtKB-EC"/>
</dbReference>
<proteinExistence type="inferred from homology"/>
<dbReference type="EC" id="6.1.1.14" evidence="8"/>
<keyword evidence="6 8" id="KW-0030">Aminoacyl-tRNA synthetase</keyword>
<comment type="caution">
    <text evidence="9">The sequence shown here is derived from an EMBL/GenBank/DDBJ whole genome shotgun (WGS) entry which is preliminary data.</text>
</comment>
<name>A0ABN9YP81_9LACO</name>
<comment type="similarity">
    <text evidence="1 8">Belongs to the class-II aminoacyl-tRNA synthetase family.</text>
</comment>
<gene>
    <name evidence="8" type="primary">glyS</name>
    <name evidence="9" type="ORF">R54839_PPFHFPJH_00671</name>
</gene>
<evidence type="ECO:0000313" key="10">
    <source>
        <dbReference type="Proteomes" id="UP001314261"/>
    </source>
</evidence>
<keyword evidence="2 8" id="KW-0436">Ligase</keyword>
<comment type="subcellular location">
    <subcellularLocation>
        <location evidence="8">Cytoplasm</location>
    </subcellularLocation>
</comment>
<dbReference type="PROSITE" id="PS50861">
    <property type="entry name" value="AA_TRNA_LIGASE_II_GLYAB"/>
    <property type="match status" value="1"/>
</dbReference>
<evidence type="ECO:0000256" key="7">
    <source>
        <dbReference type="ARBA" id="ARBA00047937"/>
    </source>
</evidence>
<evidence type="ECO:0000256" key="4">
    <source>
        <dbReference type="ARBA" id="ARBA00022840"/>
    </source>
</evidence>
<evidence type="ECO:0000313" key="9">
    <source>
        <dbReference type="EMBL" id="CAK1236127.1"/>
    </source>
</evidence>
<evidence type="ECO:0000256" key="6">
    <source>
        <dbReference type="ARBA" id="ARBA00023146"/>
    </source>
</evidence>
<keyword evidence="8" id="KW-0963">Cytoplasm</keyword>
<evidence type="ECO:0000256" key="3">
    <source>
        <dbReference type="ARBA" id="ARBA00022741"/>
    </source>
</evidence>
<comment type="catalytic activity">
    <reaction evidence="7 8">
        <text>tRNA(Gly) + glycine + ATP = glycyl-tRNA(Gly) + AMP + diphosphate</text>
        <dbReference type="Rhea" id="RHEA:16013"/>
        <dbReference type="Rhea" id="RHEA-COMP:9664"/>
        <dbReference type="Rhea" id="RHEA-COMP:9683"/>
        <dbReference type="ChEBI" id="CHEBI:30616"/>
        <dbReference type="ChEBI" id="CHEBI:33019"/>
        <dbReference type="ChEBI" id="CHEBI:57305"/>
        <dbReference type="ChEBI" id="CHEBI:78442"/>
        <dbReference type="ChEBI" id="CHEBI:78522"/>
        <dbReference type="ChEBI" id="CHEBI:456215"/>
        <dbReference type="EC" id="6.1.1.14"/>
    </reaction>
</comment>
<sequence>MADYILEIGLEEMPAHLVTSSEKQLVKRVKDFLDEHRLAVQEIKPFSTPRRLAVELSGLADGSESVSEVKRGPAVDRAKDDEGNWSKAAQGFARGQGTTPEALTEKDGYLWAKKEIPGVPAKEILSKIGQEVVEQMTFTTYMKWGNHSFHYIRPIRWLVSILDNEVVPFSVLDVKAGQTTRGHRFLSTDHVVIPAAKDYEQTLMAAFVMADAGKRKATIKDQLTTIAKDHGWQLDLQSEMAKDLLEEVNNIVEWPTAFSGDFDKKYLALPKEVLITSMRDHQRFFFVTNKEGDLLPHFLSVRNGNADHIENVARGNEKVLVARLEDAAFFYKEDQEKSINDYMDRVKKLVFHEKIGTVYEHMERVQGLSAQLAQALGLSKDEQADLNRAAQIYKFDLMTGMVGEFDELQGVMGEHYAKLFGENDAVAKAIYEHYLPTSADGAVAQTKVGAVLAIADKLDSIVTFFAHDMMPSGANDPYGLRRAATGVVRTLEAFDWHFNLLDILTSFKQKNGQVADANLDLVLAFLTDRVRKQALDAGIRKDIVSAGTANVVIGDYVYVADRTKVLAAHSTDANFRDVMESLSRVTRLAKKVPVMTPVDPSLLANDQEKALYEDTKNLSLQALKAQGAEALYEALAALQAPIAAYFDNTMVNDDDETIKNNRYAQLGAIKTLIDGLGDIEEIVIK</sequence>